<name>A0A448WAE9_9PLAT</name>
<gene>
    <name evidence="2" type="ORF">PXEA_LOCUS401</name>
</gene>
<feature type="domain" description="Rrn7/TAF1B C-terminal cyclin" evidence="1">
    <location>
        <begin position="47"/>
        <end position="156"/>
    </location>
</feature>
<sequence>MAKAGDILPNDIFSVHDHTISALFRRNGPPNMVRLTRASYQIMMMLGFINPPLLPLSWLVNRYIRALHLPLCVLLACHELMRLLDRRLVGHLSSLLPSDGVENFSNVLSKLFSLTPWLRYLRGEVFAMAIILVALRWIFKLDDHYEYRLHSVAQHFHANPDCLDRLLKYGHLLPKRLSIELSATPSSFPQPSPFLWVRWVAWMHSRYSDRQHYVADAGSDTLSTSCRSKLPNQSVDMDETIQSLEESLLNTTGIMNKKMDSLRVDLKRKISAPINSARSSEDICSLQTASEFLGDAEFQLDRGDVGYSERDIRFRIVYDVGWQISDSLDMGI</sequence>
<evidence type="ECO:0000259" key="1">
    <source>
        <dbReference type="Pfam" id="PF20645"/>
    </source>
</evidence>
<protein>
    <recommendedName>
        <fullName evidence="1">Rrn7/TAF1B C-terminal cyclin domain-containing protein</fullName>
    </recommendedName>
</protein>
<proteinExistence type="predicted"/>
<reference evidence="2" key="1">
    <citation type="submission" date="2018-11" db="EMBL/GenBank/DDBJ databases">
        <authorList>
            <consortium name="Pathogen Informatics"/>
        </authorList>
    </citation>
    <scope>NUCLEOTIDE SEQUENCE</scope>
</reference>
<dbReference type="AlphaFoldDB" id="A0A448WAE9"/>
<evidence type="ECO:0000313" key="3">
    <source>
        <dbReference type="Proteomes" id="UP000784294"/>
    </source>
</evidence>
<dbReference type="Pfam" id="PF20645">
    <property type="entry name" value="Rrn7_cyclin_C"/>
    <property type="match status" value="1"/>
</dbReference>
<organism evidence="2 3">
    <name type="scientific">Protopolystoma xenopodis</name>
    <dbReference type="NCBI Taxonomy" id="117903"/>
    <lineage>
        <taxon>Eukaryota</taxon>
        <taxon>Metazoa</taxon>
        <taxon>Spiralia</taxon>
        <taxon>Lophotrochozoa</taxon>
        <taxon>Platyhelminthes</taxon>
        <taxon>Monogenea</taxon>
        <taxon>Polyopisthocotylea</taxon>
        <taxon>Polystomatidea</taxon>
        <taxon>Polystomatidae</taxon>
        <taxon>Protopolystoma</taxon>
    </lineage>
</organism>
<comment type="caution">
    <text evidence="2">The sequence shown here is derived from an EMBL/GenBank/DDBJ whole genome shotgun (WGS) entry which is preliminary data.</text>
</comment>
<dbReference type="EMBL" id="CAAALY010000719">
    <property type="protein sequence ID" value="VEL06961.1"/>
    <property type="molecule type" value="Genomic_DNA"/>
</dbReference>
<keyword evidence="3" id="KW-1185">Reference proteome</keyword>
<dbReference type="OrthoDB" id="10069252at2759"/>
<dbReference type="Proteomes" id="UP000784294">
    <property type="component" value="Unassembled WGS sequence"/>
</dbReference>
<dbReference type="InterPro" id="IPR048538">
    <property type="entry name" value="Rrn7_cyclin_C"/>
</dbReference>
<evidence type="ECO:0000313" key="2">
    <source>
        <dbReference type="EMBL" id="VEL06961.1"/>
    </source>
</evidence>
<accession>A0A448WAE9</accession>